<accession>A0A4U5PDW4</accession>
<sequence length="600" mass="67122">MAATSRGEQVDVTVERFSREDAIVVNENGAVIEKGLVLHGASPQVHVGDQIVAVNGEEFESVEDITQLLTKATNFGKFKLLVNRIKTYNSVESVDRVIIEVRREENQLLGLKVAAEGDYFFVQSVEGVAVASGFKPRDRLVDINGERINTVEDFNKMTENQKTLIFDLRRGGKLPSTTAFEGKQMIIRISYSYGDLLGVNLTKDLVVGKIQPGSLAEDKFEVNDRIIGVNGHKFTEDNQFYRYIQRCDEDLEFEVMRTPTKDGEAAPSATSSNLVLLSLHMTPYEPIGVRPDDKMLITRIQKDSHGEGKFELGDIIKSVNGIPVASRNMFFKLLEGATLNNRVEVIVERCSAREAELEMHRLPLNIEKLIKRSSGFEYILVDIKYVPKAGRIFGLNIAQVTSHKVIVPDVTENSVAAEYLKALDHIVAINGKPVCDVDIAKKIILNCKACFQAVLERPKTLEAINSVKKEVDEWRIKISKPQPHRNMEEMPADVQEIVTNQIARLEKMRKTAPNAKLPSNLCAGGGPTKAKRKGRLRVAFKEDHVETEIQSDVSVGKKLRMQPAKAHHGKYFCVSYHTARRCGKKSSPIPHFYRTSGLLL</sequence>
<dbReference type="AlphaFoldDB" id="A0A4U5PDW4"/>
<dbReference type="PANTHER" id="PTHR31327:SF7">
    <property type="entry name" value="PDZ DOMAIN-CONTAINING PROTEIN"/>
    <property type="match status" value="1"/>
</dbReference>
<dbReference type="OrthoDB" id="5802058at2759"/>
<dbReference type="STRING" id="34508.A0A4U5PDW4"/>
<evidence type="ECO:0000313" key="2">
    <source>
        <dbReference type="EMBL" id="TKR94570.1"/>
    </source>
</evidence>
<evidence type="ECO:0000313" key="3">
    <source>
        <dbReference type="Proteomes" id="UP000298663"/>
    </source>
</evidence>
<dbReference type="PROSITE" id="PS50106">
    <property type="entry name" value="PDZ"/>
    <property type="match status" value="3"/>
</dbReference>
<keyword evidence="3" id="KW-1185">Reference proteome</keyword>
<dbReference type="InterPro" id="IPR040264">
    <property type="entry name" value="T15H9.4-like"/>
</dbReference>
<feature type="domain" description="PDZ" evidence="1">
    <location>
        <begin position="380"/>
        <end position="434"/>
    </location>
</feature>
<dbReference type="PANTHER" id="PTHR31327">
    <property type="entry name" value="SPERM MEIOSIS PDZ DOMAIN CONTAINING PROTEINS-RELATED"/>
    <property type="match status" value="1"/>
</dbReference>
<proteinExistence type="predicted"/>
<feature type="domain" description="PDZ" evidence="1">
    <location>
        <begin position="98"/>
        <end position="155"/>
    </location>
</feature>
<gene>
    <name evidence="2" type="ORF">L596_008835</name>
</gene>
<reference evidence="2 3" key="1">
    <citation type="journal article" date="2015" name="Genome Biol.">
        <title>Comparative genomics of Steinernema reveals deeply conserved gene regulatory networks.</title>
        <authorList>
            <person name="Dillman A.R."/>
            <person name="Macchietto M."/>
            <person name="Porter C.F."/>
            <person name="Rogers A."/>
            <person name="Williams B."/>
            <person name="Antoshechkin I."/>
            <person name="Lee M.M."/>
            <person name="Goodwin Z."/>
            <person name="Lu X."/>
            <person name="Lewis E.E."/>
            <person name="Goodrich-Blair H."/>
            <person name="Stock S.P."/>
            <person name="Adams B.J."/>
            <person name="Sternberg P.W."/>
            <person name="Mortazavi A."/>
        </authorList>
    </citation>
    <scope>NUCLEOTIDE SEQUENCE [LARGE SCALE GENOMIC DNA]</scope>
    <source>
        <strain evidence="2 3">ALL</strain>
    </source>
</reference>
<comment type="caution">
    <text evidence="2">The sequence shown here is derived from an EMBL/GenBank/DDBJ whole genome shotgun (WGS) entry which is preliminary data.</text>
</comment>
<dbReference type="Gene3D" id="2.30.42.10">
    <property type="match status" value="5"/>
</dbReference>
<feature type="domain" description="PDZ" evidence="1">
    <location>
        <begin position="186"/>
        <end position="259"/>
    </location>
</feature>
<name>A0A4U5PDW4_STECR</name>
<dbReference type="InterPro" id="IPR036034">
    <property type="entry name" value="PDZ_sf"/>
</dbReference>
<dbReference type="SUPFAM" id="SSF50156">
    <property type="entry name" value="PDZ domain-like"/>
    <property type="match status" value="4"/>
</dbReference>
<protein>
    <recommendedName>
        <fullName evidence="1">PDZ domain-containing protein</fullName>
    </recommendedName>
</protein>
<dbReference type="InterPro" id="IPR001478">
    <property type="entry name" value="PDZ"/>
</dbReference>
<reference evidence="2 3" key="2">
    <citation type="journal article" date="2019" name="G3 (Bethesda)">
        <title>Hybrid Assembly of the Genome of the Entomopathogenic Nematode Steinernema carpocapsae Identifies the X-Chromosome.</title>
        <authorList>
            <person name="Serra L."/>
            <person name="Macchietto M."/>
            <person name="Macias-Munoz A."/>
            <person name="McGill C.J."/>
            <person name="Rodriguez I.M."/>
            <person name="Rodriguez B."/>
            <person name="Murad R."/>
            <person name="Mortazavi A."/>
        </authorList>
    </citation>
    <scope>NUCLEOTIDE SEQUENCE [LARGE SCALE GENOMIC DNA]</scope>
    <source>
        <strain evidence="2 3">ALL</strain>
    </source>
</reference>
<dbReference type="SMART" id="SM00228">
    <property type="entry name" value="PDZ"/>
    <property type="match status" value="5"/>
</dbReference>
<dbReference type="EMBL" id="AZBU02000002">
    <property type="protein sequence ID" value="TKR94570.1"/>
    <property type="molecule type" value="Genomic_DNA"/>
</dbReference>
<organism evidence="2 3">
    <name type="scientific">Steinernema carpocapsae</name>
    <name type="common">Entomopathogenic nematode</name>
    <dbReference type="NCBI Taxonomy" id="34508"/>
    <lineage>
        <taxon>Eukaryota</taxon>
        <taxon>Metazoa</taxon>
        <taxon>Ecdysozoa</taxon>
        <taxon>Nematoda</taxon>
        <taxon>Chromadorea</taxon>
        <taxon>Rhabditida</taxon>
        <taxon>Tylenchina</taxon>
        <taxon>Panagrolaimomorpha</taxon>
        <taxon>Strongyloidoidea</taxon>
        <taxon>Steinernematidae</taxon>
        <taxon>Steinernema</taxon>
    </lineage>
</organism>
<dbReference type="Proteomes" id="UP000298663">
    <property type="component" value="Unassembled WGS sequence"/>
</dbReference>
<evidence type="ECO:0000259" key="1">
    <source>
        <dbReference type="PROSITE" id="PS50106"/>
    </source>
</evidence>